<dbReference type="SUPFAM" id="SSF52833">
    <property type="entry name" value="Thioredoxin-like"/>
    <property type="match status" value="1"/>
</dbReference>
<keyword evidence="1" id="KW-1015">Disulfide bond</keyword>
<evidence type="ECO:0000259" key="3">
    <source>
        <dbReference type="PROSITE" id="PS51352"/>
    </source>
</evidence>
<dbReference type="EMBL" id="RHIB01000001">
    <property type="protein sequence ID" value="RNA69921.1"/>
    <property type="molecule type" value="Genomic_DNA"/>
</dbReference>
<dbReference type="InterPro" id="IPR036249">
    <property type="entry name" value="Thioredoxin-like_sf"/>
</dbReference>
<proteinExistence type="predicted"/>
<evidence type="ECO:0000313" key="5">
    <source>
        <dbReference type="Proteomes" id="UP000278746"/>
    </source>
</evidence>
<comment type="caution">
    <text evidence="4">The sequence shown here is derived from an EMBL/GenBank/DDBJ whole genome shotgun (WGS) entry which is preliminary data.</text>
</comment>
<dbReference type="GO" id="GO:0016209">
    <property type="term" value="F:antioxidant activity"/>
    <property type="evidence" value="ECO:0007669"/>
    <property type="project" value="InterPro"/>
</dbReference>
<protein>
    <submittedName>
        <fullName evidence="4">TlpA family protein disulfide reductase</fullName>
    </submittedName>
</protein>
<organism evidence="4 5">
    <name type="scientific">Alteribacter keqinensis</name>
    <dbReference type="NCBI Taxonomy" id="2483800"/>
    <lineage>
        <taxon>Bacteria</taxon>
        <taxon>Bacillati</taxon>
        <taxon>Bacillota</taxon>
        <taxon>Bacilli</taxon>
        <taxon>Bacillales</taxon>
        <taxon>Bacillaceae</taxon>
        <taxon>Alteribacter</taxon>
    </lineage>
</organism>
<dbReference type="Pfam" id="PF00578">
    <property type="entry name" value="AhpC-TSA"/>
    <property type="match status" value="1"/>
</dbReference>
<dbReference type="PANTHER" id="PTHR42852">
    <property type="entry name" value="THIOL:DISULFIDE INTERCHANGE PROTEIN DSBE"/>
    <property type="match status" value="1"/>
</dbReference>
<accession>A0A3M7TXB6</accession>
<dbReference type="GO" id="GO:0016491">
    <property type="term" value="F:oxidoreductase activity"/>
    <property type="evidence" value="ECO:0007669"/>
    <property type="project" value="InterPro"/>
</dbReference>
<dbReference type="InterPro" id="IPR000866">
    <property type="entry name" value="AhpC/TSA"/>
</dbReference>
<dbReference type="InterPro" id="IPR013766">
    <property type="entry name" value="Thioredoxin_domain"/>
</dbReference>
<sequence>MVFPIRDETNPLFYCKKIILFIFSVNGHTFIGDKSFLGGIGVVVKRFWQWPLVITCLLLAAGAFWASQSQHDWALSQRAMVAADEGVHEGNQIVNFTLPDTQGVKQNLYDVVGEQKAIVIFFTTWCEVCTEHWAGLKEMKEAGGLADTQIVGVHLKDIDTNADLKEYFSGWESLPVFVDTDGQVKEEFEIIGMPTVYLVDENQKVYKRILGTLSPQMLESDPFFTE</sequence>
<keyword evidence="2" id="KW-1133">Transmembrane helix</keyword>
<dbReference type="Gene3D" id="3.40.30.10">
    <property type="entry name" value="Glutaredoxin"/>
    <property type="match status" value="1"/>
</dbReference>
<dbReference type="OrthoDB" id="25753at2"/>
<dbReference type="PANTHER" id="PTHR42852:SF17">
    <property type="entry name" value="THIOREDOXIN-LIKE PROTEIN HI_1115"/>
    <property type="match status" value="1"/>
</dbReference>
<dbReference type="CDD" id="cd02966">
    <property type="entry name" value="TlpA_like_family"/>
    <property type="match status" value="1"/>
</dbReference>
<feature type="transmembrane region" description="Helical" evidence="2">
    <location>
        <begin position="47"/>
        <end position="66"/>
    </location>
</feature>
<evidence type="ECO:0000256" key="1">
    <source>
        <dbReference type="ARBA" id="ARBA00023157"/>
    </source>
</evidence>
<dbReference type="PROSITE" id="PS51352">
    <property type="entry name" value="THIOREDOXIN_2"/>
    <property type="match status" value="1"/>
</dbReference>
<dbReference type="Proteomes" id="UP000278746">
    <property type="component" value="Unassembled WGS sequence"/>
</dbReference>
<name>A0A3M7TXB6_9BACI</name>
<keyword evidence="5" id="KW-1185">Reference proteome</keyword>
<evidence type="ECO:0000313" key="4">
    <source>
        <dbReference type="EMBL" id="RNA69921.1"/>
    </source>
</evidence>
<dbReference type="InterPro" id="IPR050553">
    <property type="entry name" value="Thioredoxin_ResA/DsbE_sf"/>
</dbReference>
<reference evidence="4 5" key="1">
    <citation type="submission" date="2018-10" db="EMBL/GenBank/DDBJ databases">
        <title>Bacillus Keqinensis sp. nov., a moderately halophilic bacterium isolated from a saline-alkaline lake.</title>
        <authorList>
            <person name="Wang H."/>
        </authorList>
    </citation>
    <scope>NUCLEOTIDE SEQUENCE [LARGE SCALE GENOMIC DNA]</scope>
    <source>
        <strain evidence="4 5">KQ-3</strain>
    </source>
</reference>
<keyword evidence="2" id="KW-0472">Membrane</keyword>
<feature type="transmembrane region" description="Helical" evidence="2">
    <location>
        <begin position="12"/>
        <end position="31"/>
    </location>
</feature>
<dbReference type="AlphaFoldDB" id="A0A3M7TXB6"/>
<evidence type="ECO:0000256" key="2">
    <source>
        <dbReference type="SAM" id="Phobius"/>
    </source>
</evidence>
<keyword evidence="2" id="KW-0812">Transmembrane</keyword>
<feature type="domain" description="Thioredoxin" evidence="3">
    <location>
        <begin position="87"/>
        <end position="211"/>
    </location>
</feature>
<gene>
    <name evidence="4" type="ORF">EBO34_08315</name>
</gene>